<feature type="transmembrane region" description="Helical" evidence="6">
    <location>
        <begin position="329"/>
        <end position="350"/>
    </location>
</feature>
<name>A5GD02_GEOUR</name>
<dbReference type="GO" id="GO:0016020">
    <property type="term" value="C:membrane"/>
    <property type="evidence" value="ECO:0007669"/>
    <property type="project" value="UniProtKB-SubCell"/>
</dbReference>
<proteinExistence type="predicted"/>
<evidence type="ECO:0000256" key="1">
    <source>
        <dbReference type="ARBA" id="ARBA00004127"/>
    </source>
</evidence>
<dbReference type="OrthoDB" id="9805769at2"/>
<dbReference type="GO" id="GO:0008137">
    <property type="term" value="F:NADH dehydrogenase (ubiquinone) activity"/>
    <property type="evidence" value="ECO:0007669"/>
    <property type="project" value="InterPro"/>
</dbReference>
<dbReference type="HOGENOM" id="CLU_007100_6_0_7"/>
<evidence type="ECO:0000259" key="7">
    <source>
        <dbReference type="Pfam" id="PF00361"/>
    </source>
</evidence>
<keyword evidence="4 6" id="KW-0472">Membrane</keyword>
<reference evidence="9 10" key="1">
    <citation type="submission" date="2007-05" db="EMBL/GenBank/DDBJ databases">
        <title>Complete sequence of Geobacter uraniireducens Rf4.</title>
        <authorList>
            <consortium name="US DOE Joint Genome Institute"/>
            <person name="Copeland A."/>
            <person name="Lucas S."/>
            <person name="Lapidus A."/>
            <person name="Barry K."/>
            <person name="Detter J.C."/>
            <person name="Glavina del Rio T."/>
            <person name="Hammon N."/>
            <person name="Israni S."/>
            <person name="Dalin E."/>
            <person name="Tice H."/>
            <person name="Pitluck S."/>
            <person name="Chertkov O."/>
            <person name="Brettin T."/>
            <person name="Bruce D."/>
            <person name="Han C."/>
            <person name="Schmutz J."/>
            <person name="Larimer F."/>
            <person name="Land M."/>
            <person name="Hauser L."/>
            <person name="Kyrpides N."/>
            <person name="Mikhailova N."/>
            <person name="Shelobolina E."/>
            <person name="Aklujkar M."/>
            <person name="Lovley D."/>
            <person name="Richardson P."/>
        </authorList>
    </citation>
    <scope>NUCLEOTIDE SEQUENCE [LARGE SCALE GENOMIC DNA]</scope>
    <source>
        <strain evidence="9 10">Rf4</strain>
    </source>
</reference>
<dbReference type="Pfam" id="PF00662">
    <property type="entry name" value="Proton_antipo_N"/>
    <property type="match status" value="1"/>
</dbReference>
<feature type="transmembrane region" description="Helical" evidence="6">
    <location>
        <begin position="110"/>
        <end position="129"/>
    </location>
</feature>
<dbReference type="GO" id="GO:0015990">
    <property type="term" value="P:electron transport coupled proton transport"/>
    <property type="evidence" value="ECO:0007669"/>
    <property type="project" value="TreeGrafter"/>
</dbReference>
<feature type="transmembrane region" description="Helical" evidence="6">
    <location>
        <begin position="167"/>
        <end position="190"/>
    </location>
</feature>
<gene>
    <name evidence="9" type="ordered locus">Gura_0320</name>
</gene>
<feature type="transmembrane region" description="Helical" evidence="6">
    <location>
        <begin position="301"/>
        <end position="323"/>
    </location>
</feature>
<keyword evidence="3 6" id="KW-1133">Transmembrane helix</keyword>
<dbReference type="PRINTS" id="PR01434">
    <property type="entry name" value="NADHDHGNASE5"/>
</dbReference>
<evidence type="ECO:0000256" key="4">
    <source>
        <dbReference type="ARBA" id="ARBA00023136"/>
    </source>
</evidence>
<dbReference type="PRINTS" id="PR01435">
    <property type="entry name" value="NPOXDRDTASE5"/>
</dbReference>
<dbReference type="InterPro" id="IPR001516">
    <property type="entry name" value="Proton_antipo_N"/>
</dbReference>
<dbReference type="EMBL" id="CP000698">
    <property type="protein sequence ID" value="ABQ24536.1"/>
    <property type="molecule type" value="Genomic_DNA"/>
</dbReference>
<dbReference type="EC" id="1.6.5.3" evidence="9"/>
<feature type="transmembrane region" description="Helical" evidence="6">
    <location>
        <begin position="638"/>
        <end position="661"/>
    </location>
</feature>
<dbReference type="AlphaFoldDB" id="A5GD02"/>
<dbReference type="Pfam" id="PF00361">
    <property type="entry name" value="Proton_antipo_M"/>
    <property type="match status" value="1"/>
</dbReference>
<dbReference type="InterPro" id="IPR003945">
    <property type="entry name" value="NU5C-like"/>
</dbReference>
<dbReference type="KEGG" id="gur:Gura_0320"/>
<dbReference type="Gene3D" id="1.20.5.2700">
    <property type="match status" value="1"/>
</dbReference>
<feature type="transmembrane region" description="Helical" evidence="6">
    <location>
        <begin position="410"/>
        <end position="433"/>
    </location>
</feature>
<feature type="transmembrane region" description="Helical" evidence="6">
    <location>
        <begin position="84"/>
        <end position="103"/>
    </location>
</feature>
<dbReference type="InterPro" id="IPR018393">
    <property type="entry name" value="NADHpl_OxRdtase_5_subgr"/>
</dbReference>
<evidence type="ECO:0000313" key="9">
    <source>
        <dbReference type="EMBL" id="ABQ24536.1"/>
    </source>
</evidence>
<feature type="transmembrane region" description="Helical" evidence="6">
    <location>
        <begin position="135"/>
        <end position="155"/>
    </location>
</feature>
<dbReference type="PANTHER" id="PTHR42829">
    <property type="entry name" value="NADH-UBIQUINONE OXIDOREDUCTASE CHAIN 5"/>
    <property type="match status" value="1"/>
</dbReference>
<feature type="transmembrane region" description="Helical" evidence="6">
    <location>
        <begin position="30"/>
        <end position="52"/>
    </location>
</feature>
<comment type="subcellular location">
    <subcellularLocation>
        <location evidence="1">Endomembrane system</location>
        <topology evidence="1">Multi-pass membrane protein</topology>
    </subcellularLocation>
    <subcellularLocation>
        <location evidence="5">Membrane</location>
        <topology evidence="5">Multi-pass membrane protein</topology>
    </subcellularLocation>
</comment>
<protein>
    <submittedName>
        <fullName evidence="9">NADH dehydrogenase subunit L</fullName>
        <ecNumber evidence="9">1.6.5.3</ecNumber>
    </submittedName>
</protein>
<dbReference type="RefSeq" id="WP_011937262.1">
    <property type="nucleotide sequence ID" value="NC_009483.1"/>
</dbReference>
<dbReference type="STRING" id="351605.Gura_0320"/>
<organism evidence="9 10">
    <name type="scientific">Geotalea uraniireducens (strain Rf4)</name>
    <name type="common">Geobacter uraniireducens</name>
    <dbReference type="NCBI Taxonomy" id="351605"/>
    <lineage>
        <taxon>Bacteria</taxon>
        <taxon>Pseudomonadati</taxon>
        <taxon>Thermodesulfobacteriota</taxon>
        <taxon>Desulfuromonadia</taxon>
        <taxon>Geobacterales</taxon>
        <taxon>Geobacteraceae</taxon>
        <taxon>Geotalea</taxon>
    </lineage>
</organism>
<keyword evidence="10" id="KW-1185">Reference proteome</keyword>
<accession>A5GD02</accession>
<feature type="transmembrane region" description="Helical" evidence="6">
    <location>
        <begin position="370"/>
        <end position="390"/>
    </location>
</feature>
<dbReference type="Proteomes" id="UP000006695">
    <property type="component" value="Chromosome"/>
</dbReference>
<dbReference type="GO" id="GO:0003954">
    <property type="term" value="F:NADH dehydrogenase activity"/>
    <property type="evidence" value="ECO:0007669"/>
    <property type="project" value="TreeGrafter"/>
</dbReference>
<sequence>MKLYIALILLLPLLGGVVNAVIGRQLPRRIAETLACGVVWVSFVCSLSAFVAYRAPLKVELGSWLAAFDFKAPITLYLDPLSLVMVLMITFVCGLIHVYAVGYMADDPDYARFFALLNLFVFAMLVLVLAENLPLLYLGWEGVGFCSYALIGFWYREEKNATAGRKAFIVTRIGDTAFGIAVVWMFQLFSTVSITELNGLGFLMPAGVITALGLLLLIGAMGKSAQLPLMVWLPDAMAGPTPVSAQIHAATMVTAGVYLLARMFPLIGASATVQGAIALTGGLTAFYAASCALAQRDLKRVLAYSTISQIGYMMLGVGCGAITAATFHLLVHAFFKALLFLAAGCVITALHHEQDIFRMGGLRRNLPLTFWPFLAGAVCLAGLPLTGGFFSKDAILTAAWGKGGLLYGGLYLLGLFTALLTSVYTFRMVYLVFGGTQQIPPFEKGGLGWISTAGHGQIPLSPLGPPFGSPLSKGEAQHLHVPRLMEWTLIPLALLGLFGGIINLPEYLTGGWLGQFLATTVKGGTTSVSHGEELALQGIAALLALAGLAVVHRRYGGDRREKRLVAAVAPAAGLTAFLLNGWYADSLYRFLFIRPYEALARIFWERVDEGMIDDSLDRLAFFLGKSGERLGAWTTGRVSVYLLSLAAGLGLIVAYFAWVVLTQGGE</sequence>
<dbReference type="GO" id="GO:0042773">
    <property type="term" value="P:ATP synthesis coupled electron transport"/>
    <property type="evidence" value="ECO:0007669"/>
    <property type="project" value="InterPro"/>
</dbReference>
<feature type="transmembrane region" description="Helical" evidence="6">
    <location>
        <begin position="267"/>
        <end position="289"/>
    </location>
</feature>
<feature type="transmembrane region" description="Helical" evidence="6">
    <location>
        <begin position="202"/>
        <end position="222"/>
    </location>
</feature>
<dbReference type="PANTHER" id="PTHR42829:SF2">
    <property type="entry name" value="NADH-UBIQUINONE OXIDOREDUCTASE CHAIN 5"/>
    <property type="match status" value="1"/>
</dbReference>
<dbReference type="NCBIfam" id="NF005141">
    <property type="entry name" value="PRK06590.1"/>
    <property type="match status" value="1"/>
</dbReference>
<feature type="domain" description="NADH:quinone oxidoreductase/Mrp antiporter transmembrane" evidence="7">
    <location>
        <begin position="130"/>
        <end position="406"/>
    </location>
</feature>
<keyword evidence="9" id="KW-0560">Oxidoreductase</keyword>
<evidence type="ECO:0000259" key="8">
    <source>
        <dbReference type="Pfam" id="PF00662"/>
    </source>
</evidence>
<dbReference type="NCBIfam" id="TIGR01974">
    <property type="entry name" value="NDH_I_L"/>
    <property type="match status" value="1"/>
</dbReference>
<evidence type="ECO:0000256" key="3">
    <source>
        <dbReference type="ARBA" id="ARBA00022989"/>
    </source>
</evidence>
<evidence type="ECO:0000256" key="2">
    <source>
        <dbReference type="ARBA" id="ARBA00022692"/>
    </source>
</evidence>
<evidence type="ECO:0000313" key="10">
    <source>
        <dbReference type="Proteomes" id="UP000006695"/>
    </source>
</evidence>
<dbReference type="InterPro" id="IPR001750">
    <property type="entry name" value="ND/Mrp_TM"/>
</dbReference>
<evidence type="ECO:0000256" key="5">
    <source>
        <dbReference type="RuleBase" id="RU000320"/>
    </source>
</evidence>
<keyword evidence="2 5" id="KW-0812">Transmembrane</keyword>
<dbReference type="GO" id="GO:0012505">
    <property type="term" value="C:endomembrane system"/>
    <property type="evidence" value="ECO:0007669"/>
    <property type="project" value="UniProtKB-SubCell"/>
</dbReference>
<feature type="transmembrane region" description="Helical" evidence="6">
    <location>
        <begin position="564"/>
        <end position="584"/>
    </location>
</feature>
<feature type="domain" description="NADH-Ubiquinone oxidoreductase (complex I) chain 5 N-terminal" evidence="8">
    <location>
        <begin position="64"/>
        <end position="114"/>
    </location>
</feature>
<feature type="transmembrane region" description="Helical" evidence="6">
    <location>
        <begin position="534"/>
        <end position="552"/>
    </location>
</feature>
<feature type="transmembrane region" description="Helical" evidence="6">
    <location>
        <begin position="487"/>
        <end position="504"/>
    </location>
</feature>
<evidence type="ECO:0000256" key="6">
    <source>
        <dbReference type="SAM" id="Phobius"/>
    </source>
</evidence>